<gene>
    <name evidence="2" type="ORF">Bca52824_033720</name>
</gene>
<reference evidence="2 3" key="1">
    <citation type="submission" date="2020-02" db="EMBL/GenBank/DDBJ databases">
        <authorList>
            <person name="Ma Q."/>
            <person name="Huang Y."/>
            <person name="Song X."/>
            <person name="Pei D."/>
        </authorList>
    </citation>
    <scope>NUCLEOTIDE SEQUENCE [LARGE SCALE GENOMIC DNA]</scope>
    <source>
        <strain evidence="2">Sxm20200214</strain>
        <tissue evidence="2">Leaf</tissue>
    </source>
</reference>
<dbReference type="OrthoDB" id="10250354at2759"/>
<comment type="caution">
    <text evidence="2">The sequence shown here is derived from an EMBL/GenBank/DDBJ whole genome shotgun (WGS) entry which is preliminary data.</text>
</comment>
<sequence>MVLSPTRWFFCLTPNKGISPLVLQTRKGLVGLWYSHPRRCLQCRTDGNCFSCPEWKGLHVHESSVVKTGVPQTYPYAKRGNAWLIGAPFLLIVLGTIGLGGIKANRAYNMQKQTFPSHNPFLP</sequence>
<keyword evidence="3" id="KW-1185">Reference proteome</keyword>
<evidence type="ECO:0000256" key="1">
    <source>
        <dbReference type="SAM" id="Phobius"/>
    </source>
</evidence>
<proteinExistence type="predicted"/>
<organism evidence="2 3">
    <name type="scientific">Brassica carinata</name>
    <name type="common">Ethiopian mustard</name>
    <name type="synonym">Abyssinian cabbage</name>
    <dbReference type="NCBI Taxonomy" id="52824"/>
    <lineage>
        <taxon>Eukaryota</taxon>
        <taxon>Viridiplantae</taxon>
        <taxon>Streptophyta</taxon>
        <taxon>Embryophyta</taxon>
        <taxon>Tracheophyta</taxon>
        <taxon>Spermatophyta</taxon>
        <taxon>Magnoliopsida</taxon>
        <taxon>eudicotyledons</taxon>
        <taxon>Gunneridae</taxon>
        <taxon>Pentapetalae</taxon>
        <taxon>rosids</taxon>
        <taxon>malvids</taxon>
        <taxon>Brassicales</taxon>
        <taxon>Brassicaceae</taxon>
        <taxon>Brassiceae</taxon>
        <taxon>Brassica</taxon>
    </lineage>
</organism>
<evidence type="ECO:0000313" key="3">
    <source>
        <dbReference type="Proteomes" id="UP000886595"/>
    </source>
</evidence>
<evidence type="ECO:0000313" key="2">
    <source>
        <dbReference type="EMBL" id="KAG2305069.1"/>
    </source>
</evidence>
<dbReference type="AlphaFoldDB" id="A0A8X7V7B8"/>
<name>A0A8X7V7B8_BRACI</name>
<feature type="transmembrane region" description="Helical" evidence="1">
    <location>
        <begin position="82"/>
        <end position="102"/>
    </location>
</feature>
<dbReference type="EMBL" id="JAAMPC010000007">
    <property type="protein sequence ID" value="KAG2305069.1"/>
    <property type="molecule type" value="Genomic_DNA"/>
</dbReference>
<dbReference type="Proteomes" id="UP000886595">
    <property type="component" value="Unassembled WGS sequence"/>
</dbReference>
<keyword evidence="1" id="KW-0812">Transmembrane</keyword>
<keyword evidence="1" id="KW-0472">Membrane</keyword>
<protein>
    <submittedName>
        <fullName evidence="2">Uncharacterized protein</fullName>
    </submittedName>
</protein>
<accession>A0A8X7V7B8</accession>
<keyword evidence="1" id="KW-1133">Transmembrane helix</keyword>